<keyword evidence="5 10" id="KW-0997">Cell inner membrane</keyword>
<dbReference type="EMBL" id="QGGU01000002">
    <property type="protein sequence ID" value="PWK53789.1"/>
    <property type="molecule type" value="Genomic_DNA"/>
</dbReference>
<evidence type="ECO:0000256" key="1">
    <source>
        <dbReference type="ARBA" id="ARBA00004533"/>
    </source>
</evidence>
<dbReference type="GO" id="GO:0009306">
    <property type="term" value="P:protein secretion"/>
    <property type="evidence" value="ECO:0007669"/>
    <property type="project" value="InterPro"/>
</dbReference>
<dbReference type="Gene3D" id="1.10.40.60">
    <property type="entry name" value="EpsJ-like"/>
    <property type="match status" value="2"/>
</dbReference>
<keyword evidence="8" id="KW-1133">Transmembrane helix</keyword>
<evidence type="ECO:0000256" key="6">
    <source>
        <dbReference type="ARBA" id="ARBA00022692"/>
    </source>
</evidence>
<feature type="region of interest" description="Disordered" evidence="11">
    <location>
        <begin position="109"/>
        <end position="148"/>
    </location>
</feature>
<keyword evidence="7" id="KW-0653">Protein transport</keyword>
<evidence type="ECO:0000256" key="8">
    <source>
        <dbReference type="ARBA" id="ARBA00022989"/>
    </source>
</evidence>
<protein>
    <recommendedName>
        <fullName evidence="10">Type II secretion system protein K</fullName>
    </recommendedName>
</protein>
<dbReference type="PANTHER" id="PTHR38831:SF1">
    <property type="entry name" value="TYPE II SECRETION SYSTEM PROTEIN K-RELATED"/>
    <property type="match status" value="1"/>
</dbReference>
<dbReference type="RefSeq" id="WP_109761850.1">
    <property type="nucleotide sequence ID" value="NZ_QGGU01000002.1"/>
</dbReference>
<keyword evidence="3 10" id="KW-0813">Transport</keyword>
<evidence type="ECO:0000256" key="10">
    <source>
        <dbReference type="PIRNR" id="PIRNR002786"/>
    </source>
</evidence>
<evidence type="ECO:0000313" key="13">
    <source>
        <dbReference type="EMBL" id="PWK53789.1"/>
    </source>
</evidence>
<dbReference type="Proteomes" id="UP000245790">
    <property type="component" value="Unassembled WGS sequence"/>
</dbReference>
<keyword evidence="6" id="KW-0812">Transmembrane</keyword>
<proteinExistence type="inferred from homology"/>
<evidence type="ECO:0000256" key="9">
    <source>
        <dbReference type="ARBA" id="ARBA00023136"/>
    </source>
</evidence>
<name>A0A316FYY1_9GAMM</name>
<comment type="subcellular location">
    <subcellularLocation>
        <location evidence="1 10">Cell inner membrane</location>
    </subcellularLocation>
</comment>
<dbReference type="OrthoDB" id="9788973at2"/>
<keyword evidence="14" id="KW-1185">Reference proteome</keyword>
<dbReference type="SUPFAM" id="SSF54523">
    <property type="entry name" value="Pili subunits"/>
    <property type="match status" value="1"/>
</dbReference>
<evidence type="ECO:0000256" key="11">
    <source>
        <dbReference type="SAM" id="MobiDB-lite"/>
    </source>
</evidence>
<dbReference type="InterPro" id="IPR045584">
    <property type="entry name" value="Pilin-like"/>
</dbReference>
<dbReference type="GO" id="GO:0005886">
    <property type="term" value="C:plasma membrane"/>
    <property type="evidence" value="ECO:0007669"/>
    <property type="project" value="UniProtKB-SubCell"/>
</dbReference>
<dbReference type="InterPro" id="IPR038072">
    <property type="entry name" value="GspK_central_sf"/>
</dbReference>
<comment type="caution">
    <text evidence="13">The sequence shown here is derived from an EMBL/GenBank/DDBJ whole genome shotgun (WGS) entry which is preliminary data.</text>
</comment>
<evidence type="ECO:0000256" key="4">
    <source>
        <dbReference type="ARBA" id="ARBA00022475"/>
    </source>
</evidence>
<evidence type="ECO:0000256" key="2">
    <source>
        <dbReference type="ARBA" id="ARBA00007246"/>
    </source>
</evidence>
<keyword evidence="9 10" id="KW-0472">Membrane</keyword>
<dbReference type="SUPFAM" id="SSF158544">
    <property type="entry name" value="GspK insert domain-like"/>
    <property type="match status" value="2"/>
</dbReference>
<evidence type="ECO:0000256" key="7">
    <source>
        <dbReference type="ARBA" id="ARBA00022927"/>
    </source>
</evidence>
<comment type="similarity">
    <text evidence="2 10">Belongs to the GSP K family.</text>
</comment>
<organism evidence="13 14">
    <name type="scientific">Pleionea mediterranea</name>
    <dbReference type="NCBI Taxonomy" id="523701"/>
    <lineage>
        <taxon>Bacteria</taxon>
        <taxon>Pseudomonadati</taxon>
        <taxon>Pseudomonadota</taxon>
        <taxon>Gammaproteobacteria</taxon>
        <taxon>Oceanospirillales</taxon>
        <taxon>Pleioneaceae</taxon>
        <taxon>Pleionea</taxon>
    </lineage>
</organism>
<dbReference type="NCBIfam" id="NF037980">
    <property type="entry name" value="T2SS_GspK"/>
    <property type="match status" value="1"/>
</dbReference>
<accession>A0A316FYY1</accession>
<evidence type="ECO:0000256" key="5">
    <source>
        <dbReference type="ARBA" id="ARBA00022519"/>
    </source>
</evidence>
<keyword evidence="4 10" id="KW-1003">Cell membrane</keyword>
<sequence>MQRQSGVTLLIVLVVVALATLVAAQLIEHTTYSERRTTLMLSRDQAYQLALGGEALASLWLSKGFDKESDTVHLNQPWATTPFQFPIEGGMINGTVIDAQSCFNLNSLHPEADENQSSGGTPAPGSGGPRVDPNAGTRTGGQPPGLKKDKDHLLFEQLINEVLKQSEISGVTPESLSAPVIDWIDNDIQPLGIDGAEDMLYTGFEVPYRTANSPFASASELRVVKGYSAKIYRAMKDLVCVLPDINVNKINVNTVLPENAAVLAAVTGMSLSNAQEILGNIPEEGYDMSSFKQQLGNDNRIDTSRIDFTSQHFLISIEVDFKGAKFRMKSLVKRESSQGDAPFRVVTRYFGEF</sequence>
<evidence type="ECO:0000259" key="12">
    <source>
        <dbReference type="Pfam" id="PF21687"/>
    </source>
</evidence>
<dbReference type="InterPro" id="IPR049031">
    <property type="entry name" value="T2SSK_SAM-like_1st"/>
</dbReference>
<dbReference type="Gene3D" id="3.30.1300.30">
    <property type="entry name" value="GSPII I/J protein-like"/>
    <property type="match status" value="1"/>
</dbReference>
<dbReference type="PIRSF" id="PIRSF002786">
    <property type="entry name" value="XcpX"/>
    <property type="match status" value="1"/>
</dbReference>
<gene>
    <name evidence="13" type="ORF">C8D97_102178</name>
</gene>
<feature type="domain" description="T2SS protein K first SAM-like" evidence="12">
    <location>
        <begin position="101"/>
        <end position="244"/>
    </location>
</feature>
<dbReference type="AlphaFoldDB" id="A0A316FYY1"/>
<dbReference type="InterPro" id="IPR005628">
    <property type="entry name" value="GspK"/>
</dbReference>
<dbReference type="Pfam" id="PF21687">
    <property type="entry name" value="T2SSK_1st"/>
    <property type="match status" value="1"/>
</dbReference>
<reference evidence="13 14" key="1">
    <citation type="submission" date="2018-05" db="EMBL/GenBank/DDBJ databases">
        <title>Genomic Encyclopedia of Type Strains, Phase IV (KMG-IV): sequencing the most valuable type-strain genomes for metagenomic binning, comparative biology and taxonomic classification.</title>
        <authorList>
            <person name="Goeker M."/>
        </authorList>
    </citation>
    <scope>NUCLEOTIDE SEQUENCE [LARGE SCALE GENOMIC DNA]</scope>
    <source>
        <strain evidence="13 14">DSM 25350</strain>
    </source>
</reference>
<evidence type="ECO:0000313" key="14">
    <source>
        <dbReference type="Proteomes" id="UP000245790"/>
    </source>
</evidence>
<dbReference type="PANTHER" id="PTHR38831">
    <property type="entry name" value="TYPE II SECRETION SYSTEM PROTEIN K"/>
    <property type="match status" value="1"/>
</dbReference>
<evidence type="ECO:0000256" key="3">
    <source>
        <dbReference type="ARBA" id="ARBA00022448"/>
    </source>
</evidence>